<proteinExistence type="predicted"/>
<accession>A0A6J6RWQ3</accession>
<dbReference type="GO" id="GO:0005886">
    <property type="term" value="C:plasma membrane"/>
    <property type="evidence" value="ECO:0007669"/>
    <property type="project" value="UniProtKB-SubCell"/>
</dbReference>
<feature type="transmembrane region" description="Helical" evidence="7">
    <location>
        <begin position="31"/>
        <end position="50"/>
    </location>
</feature>
<dbReference type="AlphaFoldDB" id="A0A6J6RWQ3"/>
<evidence type="ECO:0000256" key="5">
    <source>
        <dbReference type="ARBA" id="ARBA00022989"/>
    </source>
</evidence>
<evidence type="ECO:0000313" key="11">
    <source>
        <dbReference type="EMBL" id="CAB4880276.1"/>
    </source>
</evidence>
<evidence type="ECO:0000313" key="8">
    <source>
        <dbReference type="EMBL" id="CAB4726872.1"/>
    </source>
</evidence>
<protein>
    <submittedName>
        <fullName evidence="8">Unannotated protein</fullName>
    </submittedName>
</protein>
<dbReference type="Pfam" id="PF04093">
    <property type="entry name" value="MreD"/>
    <property type="match status" value="1"/>
</dbReference>
<reference evidence="8" key="1">
    <citation type="submission" date="2020-05" db="EMBL/GenBank/DDBJ databases">
        <authorList>
            <person name="Chiriac C."/>
            <person name="Salcher M."/>
            <person name="Ghai R."/>
            <person name="Kavagutti S V."/>
        </authorList>
    </citation>
    <scope>NUCLEOTIDE SEQUENCE</scope>
</reference>
<keyword evidence="2" id="KW-1003">Cell membrane</keyword>
<evidence type="ECO:0000313" key="13">
    <source>
        <dbReference type="EMBL" id="CAB5034505.1"/>
    </source>
</evidence>
<dbReference type="EMBL" id="CAEZZP010000126">
    <property type="protein sequence ID" value="CAB4782803.1"/>
    <property type="molecule type" value="Genomic_DNA"/>
</dbReference>
<name>A0A6J6RWQ3_9ZZZZ</name>
<feature type="transmembrane region" description="Helical" evidence="7">
    <location>
        <begin position="139"/>
        <end position="162"/>
    </location>
</feature>
<dbReference type="EMBL" id="CAFBLJ010000112">
    <property type="protein sequence ID" value="CAB4880276.1"/>
    <property type="molecule type" value="Genomic_DNA"/>
</dbReference>
<evidence type="ECO:0000313" key="10">
    <source>
        <dbReference type="EMBL" id="CAB4803686.1"/>
    </source>
</evidence>
<dbReference type="GO" id="GO:0008360">
    <property type="term" value="P:regulation of cell shape"/>
    <property type="evidence" value="ECO:0007669"/>
    <property type="project" value="UniProtKB-KW"/>
</dbReference>
<gene>
    <name evidence="8" type="ORF">UFOPK2658_01449</name>
    <name evidence="9" type="ORF">UFOPK2880_01555</name>
    <name evidence="10" type="ORF">UFOPK3004_00817</name>
    <name evidence="11" type="ORF">UFOPK3304_01578</name>
    <name evidence="12" type="ORF">UFOPK3494_01426</name>
    <name evidence="13" type="ORF">UFOPK4134_01349</name>
</gene>
<dbReference type="EMBL" id="CAFBMF010000116">
    <property type="protein sequence ID" value="CAB4909526.1"/>
    <property type="molecule type" value="Genomic_DNA"/>
</dbReference>
<organism evidence="8">
    <name type="scientific">freshwater metagenome</name>
    <dbReference type="NCBI Taxonomy" id="449393"/>
    <lineage>
        <taxon>unclassified sequences</taxon>
        <taxon>metagenomes</taxon>
        <taxon>ecological metagenomes</taxon>
    </lineage>
</organism>
<dbReference type="EMBL" id="CAFBPS010000118">
    <property type="protein sequence ID" value="CAB5034505.1"/>
    <property type="molecule type" value="Genomic_DNA"/>
</dbReference>
<evidence type="ECO:0000256" key="4">
    <source>
        <dbReference type="ARBA" id="ARBA00022960"/>
    </source>
</evidence>
<evidence type="ECO:0000256" key="3">
    <source>
        <dbReference type="ARBA" id="ARBA00022692"/>
    </source>
</evidence>
<comment type="subcellular location">
    <subcellularLocation>
        <location evidence="1">Cell membrane</location>
        <topology evidence="1">Multi-pass membrane protein</topology>
    </subcellularLocation>
</comment>
<feature type="transmembrane region" description="Helical" evidence="7">
    <location>
        <begin position="57"/>
        <end position="82"/>
    </location>
</feature>
<sequence>MIDFVNRPLVRLLLVGLPALALQTTFFADVKIFGVVLQIMLALSIAAGLAGGSENGALAGFVFGLMFDLVVTSPLGLSALVFGAAGWGAGYLHSRAIENPKWLNAVALGLVSGLATFVMPVVANWIGVEGWLSSRLTKVIIVVAISNALFSFIAVPIARWSLVVRRNQRLAPPAEVFL</sequence>
<evidence type="ECO:0000313" key="9">
    <source>
        <dbReference type="EMBL" id="CAB4782803.1"/>
    </source>
</evidence>
<evidence type="ECO:0000256" key="1">
    <source>
        <dbReference type="ARBA" id="ARBA00004651"/>
    </source>
</evidence>
<keyword evidence="6 7" id="KW-0472">Membrane</keyword>
<feature type="transmembrane region" description="Helical" evidence="7">
    <location>
        <begin position="102"/>
        <end position="127"/>
    </location>
</feature>
<evidence type="ECO:0000256" key="6">
    <source>
        <dbReference type="ARBA" id="ARBA00023136"/>
    </source>
</evidence>
<keyword evidence="3 7" id="KW-0812">Transmembrane</keyword>
<dbReference type="NCBIfam" id="TIGR03426">
    <property type="entry name" value="shape_MreD"/>
    <property type="match status" value="1"/>
</dbReference>
<keyword evidence="5 7" id="KW-1133">Transmembrane helix</keyword>
<evidence type="ECO:0000256" key="7">
    <source>
        <dbReference type="SAM" id="Phobius"/>
    </source>
</evidence>
<evidence type="ECO:0000256" key="2">
    <source>
        <dbReference type="ARBA" id="ARBA00022475"/>
    </source>
</evidence>
<dbReference type="InterPro" id="IPR007227">
    <property type="entry name" value="Cell_shape_determining_MreD"/>
</dbReference>
<keyword evidence="4" id="KW-0133">Cell shape</keyword>
<dbReference type="EMBL" id="CAEZYH010000076">
    <property type="protein sequence ID" value="CAB4726872.1"/>
    <property type="molecule type" value="Genomic_DNA"/>
</dbReference>
<evidence type="ECO:0000313" key="12">
    <source>
        <dbReference type="EMBL" id="CAB4909526.1"/>
    </source>
</evidence>
<dbReference type="EMBL" id="CAFAAL010000059">
    <property type="protein sequence ID" value="CAB4803686.1"/>
    <property type="molecule type" value="Genomic_DNA"/>
</dbReference>